<sequence length="85" mass="9531">MFNPFKALGNMQAFQQKAKAMQQALSQEEVTIEKNGVRIVMSGDQQVRSIEVDGAMENRIAEAFAEAIKKTQEIAARKLLEMQSE</sequence>
<evidence type="ECO:0008006" key="3">
    <source>
        <dbReference type="Google" id="ProtNLM"/>
    </source>
</evidence>
<comment type="caution">
    <text evidence="1">The sequence shown here is derived from an EMBL/GenBank/DDBJ whole genome shotgun (WGS) entry which is preliminary data.</text>
</comment>
<organism evidence="1 2">
    <name type="scientific">Candidatus Roizmanbacteria bacterium CG10_big_fil_rev_8_21_14_0_10_39_6</name>
    <dbReference type="NCBI Taxonomy" id="1974853"/>
    <lineage>
        <taxon>Bacteria</taxon>
        <taxon>Candidatus Roizmaniibacteriota</taxon>
    </lineage>
</organism>
<evidence type="ECO:0000313" key="1">
    <source>
        <dbReference type="EMBL" id="PJE62692.1"/>
    </source>
</evidence>
<accession>A0A2M8KRZ7</accession>
<name>A0A2M8KRZ7_9BACT</name>
<gene>
    <name evidence="1" type="ORF">COU88_03615</name>
</gene>
<protein>
    <recommendedName>
        <fullName evidence="3">YbaB/EbfC family nucleoid-associated protein</fullName>
    </recommendedName>
</protein>
<dbReference type="AlphaFoldDB" id="A0A2M8KRZ7"/>
<dbReference type="Proteomes" id="UP000229554">
    <property type="component" value="Unassembled WGS sequence"/>
</dbReference>
<dbReference type="EMBL" id="PFED01000144">
    <property type="protein sequence ID" value="PJE62692.1"/>
    <property type="molecule type" value="Genomic_DNA"/>
</dbReference>
<dbReference type="Gene3D" id="3.30.1310.10">
    <property type="entry name" value="Nucleoid-associated protein YbaB-like domain"/>
    <property type="match status" value="1"/>
</dbReference>
<dbReference type="InterPro" id="IPR036894">
    <property type="entry name" value="YbaB-like_sf"/>
</dbReference>
<proteinExistence type="predicted"/>
<dbReference type="SUPFAM" id="SSF82607">
    <property type="entry name" value="YbaB-like"/>
    <property type="match status" value="1"/>
</dbReference>
<evidence type="ECO:0000313" key="2">
    <source>
        <dbReference type="Proteomes" id="UP000229554"/>
    </source>
</evidence>
<reference evidence="2" key="1">
    <citation type="submission" date="2017-09" db="EMBL/GenBank/DDBJ databases">
        <title>Depth-based differentiation of microbial function through sediment-hosted aquifers and enrichment of novel symbionts in the deep terrestrial subsurface.</title>
        <authorList>
            <person name="Probst A.J."/>
            <person name="Ladd B."/>
            <person name="Jarett J.K."/>
            <person name="Geller-Mcgrath D.E."/>
            <person name="Sieber C.M.K."/>
            <person name="Emerson J.B."/>
            <person name="Anantharaman K."/>
            <person name="Thomas B.C."/>
            <person name="Malmstrom R."/>
            <person name="Stieglmeier M."/>
            <person name="Klingl A."/>
            <person name="Woyke T."/>
            <person name="Ryan C.M."/>
            <person name="Banfield J.F."/>
        </authorList>
    </citation>
    <scope>NUCLEOTIDE SEQUENCE [LARGE SCALE GENOMIC DNA]</scope>
</reference>
<dbReference type="GO" id="GO:0003677">
    <property type="term" value="F:DNA binding"/>
    <property type="evidence" value="ECO:0007669"/>
    <property type="project" value="InterPro"/>
</dbReference>
<dbReference type="InterPro" id="IPR004401">
    <property type="entry name" value="YbaB/EbfC"/>
</dbReference>
<dbReference type="Pfam" id="PF02575">
    <property type="entry name" value="YbaB_DNA_bd"/>
    <property type="match status" value="1"/>
</dbReference>